<dbReference type="SUPFAM" id="SSF54897">
    <property type="entry name" value="Protease propeptides/inhibitors"/>
    <property type="match status" value="1"/>
</dbReference>
<dbReference type="SMART" id="SM00944">
    <property type="entry name" value="Pro-kuma_activ"/>
    <property type="match status" value="1"/>
</dbReference>
<dbReference type="InterPro" id="IPR050819">
    <property type="entry name" value="Tripeptidyl-peptidase_I"/>
</dbReference>
<dbReference type="AlphaFoldDB" id="A0A0A1TMT3"/>
<dbReference type="HOGENOM" id="CLU_013783_1_0_1"/>
<dbReference type="Proteomes" id="UP000039046">
    <property type="component" value="Unassembled WGS sequence"/>
</dbReference>
<dbReference type="PANTHER" id="PTHR14218">
    <property type="entry name" value="PROTEASE S8 TRIPEPTIDYL PEPTIDASE I CLN2"/>
    <property type="match status" value="1"/>
</dbReference>
<dbReference type="GO" id="GO:0008240">
    <property type="term" value="F:tripeptidyl-peptidase activity"/>
    <property type="evidence" value="ECO:0007669"/>
    <property type="project" value="TreeGrafter"/>
</dbReference>
<evidence type="ECO:0000259" key="2">
    <source>
        <dbReference type="SMART" id="SM00944"/>
    </source>
</evidence>
<proteinExistence type="predicted"/>
<keyword evidence="1" id="KW-1133">Transmembrane helix</keyword>
<dbReference type="PANTHER" id="PTHR14218:SF19">
    <property type="entry name" value="SERINE PROTEASE AORO, PUTATIVE (AFU_ORTHOLOGUE AFUA_6G10250)-RELATED"/>
    <property type="match status" value="1"/>
</dbReference>
<feature type="domain" description="Peptidase S53 activation" evidence="2">
    <location>
        <begin position="62"/>
        <end position="185"/>
    </location>
</feature>
<organism evidence="3 4">
    <name type="scientific">[Torrubiella] hemipterigena</name>
    <dbReference type="NCBI Taxonomy" id="1531966"/>
    <lineage>
        <taxon>Eukaryota</taxon>
        <taxon>Fungi</taxon>
        <taxon>Dikarya</taxon>
        <taxon>Ascomycota</taxon>
        <taxon>Pezizomycotina</taxon>
        <taxon>Sordariomycetes</taxon>
        <taxon>Hypocreomycetidae</taxon>
        <taxon>Hypocreales</taxon>
        <taxon>Clavicipitaceae</taxon>
        <taxon>Clavicipitaceae incertae sedis</taxon>
        <taxon>'Torrubiella' clade</taxon>
    </lineage>
</organism>
<keyword evidence="1" id="KW-0472">Membrane</keyword>
<evidence type="ECO:0000256" key="1">
    <source>
        <dbReference type="SAM" id="Phobius"/>
    </source>
</evidence>
<dbReference type="GO" id="GO:0006508">
    <property type="term" value="P:proteolysis"/>
    <property type="evidence" value="ECO:0007669"/>
    <property type="project" value="TreeGrafter"/>
</dbReference>
<accession>A0A0A1TMT3</accession>
<dbReference type="STRING" id="1531966.A0A0A1TMT3"/>
<keyword evidence="1" id="KW-0812">Transmembrane</keyword>
<feature type="transmembrane region" description="Helical" evidence="1">
    <location>
        <begin position="33"/>
        <end position="50"/>
    </location>
</feature>
<sequence>MVVYIKIVTIYQGRICSSHVIHRPRTNVQFPNLKVAAIFLSAFVAAALGVPADHIVHEKRDGAAFVKRRTVDSDNIVPVRIALKQTNLHKGMDLLMDVSDPNSVNYGNHYTQDQVQAMFVRPSKSLLTRSKADFKTTVAQLKTVLHTKYNVFQTRSGDEHFGTNKYHLPADISDHVDFIYPGVASVPMARREERPSTKNPSMVAASRPIPEYVNNTGAEDCGSLITPKCIKEMYGIPDGTSKREGNELGIFELDQEMHKQSDLNPKQS</sequence>
<evidence type="ECO:0000313" key="4">
    <source>
        <dbReference type="Proteomes" id="UP000039046"/>
    </source>
</evidence>
<name>A0A0A1TMT3_9HYPO</name>
<dbReference type="Pfam" id="PF09286">
    <property type="entry name" value="Pro-kuma_activ"/>
    <property type="match status" value="2"/>
</dbReference>
<dbReference type="EMBL" id="CDHN01000004">
    <property type="protein sequence ID" value="CEJ92570.1"/>
    <property type="molecule type" value="Genomic_DNA"/>
</dbReference>
<gene>
    <name evidence="3" type="ORF">VHEMI08215</name>
</gene>
<evidence type="ECO:0000313" key="3">
    <source>
        <dbReference type="EMBL" id="CEJ92570.1"/>
    </source>
</evidence>
<dbReference type="GO" id="GO:0004175">
    <property type="term" value="F:endopeptidase activity"/>
    <property type="evidence" value="ECO:0007669"/>
    <property type="project" value="TreeGrafter"/>
</dbReference>
<protein>
    <recommendedName>
        <fullName evidence="2">Peptidase S53 activation domain-containing protein</fullName>
    </recommendedName>
</protein>
<dbReference type="InterPro" id="IPR015366">
    <property type="entry name" value="S53_propep"/>
</dbReference>
<keyword evidence="4" id="KW-1185">Reference proteome</keyword>
<reference evidence="3 4" key="1">
    <citation type="journal article" date="2015" name="Genome Announc.">
        <title>Draft Genome Sequence and Gene Annotation of the Entomopathogenic Fungus Verticillium hemipterigenum.</title>
        <authorList>
            <person name="Horn F."/>
            <person name="Habel A."/>
            <person name="Scharf D.H."/>
            <person name="Dworschak J."/>
            <person name="Brakhage A.A."/>
            <person name="Guthke R."/>
            <person name="Hertweck C."/>
            <person name="Linde J."/>
        </authorList>
    </citation>
    <scope>NUCLEOTIDE SEQUENCE [LARGE SCALE GENOMIC DNA]</scope>
</reference>
<dbReference type="OrthoDB" id="4867732at2759"/>
<dbReference type="CDD" id="cd11377">
    <property type="entry name" value="Pro-peptidase_S53"/>
    <property type="match status" value="1"/>
</dbReference>